<dbReference type="Gene3D" id="3.30.2300.10">
    <property type="entry name" value="THUMP superfamily"/>
    <property type="match status" value="1"/>
</dbReference>
<feature type="domain" description="THUMP" evidence="2">
    <location>
        <begin position="217"/>
        <end position="275"/>
    </location>
</feature>
<dbReference type="GO" id="GO:0006400">
    <property type="term" value="P:tRNA modification"/>
    <property type="evidence" value="ECO:0007669"/>
    <property type="project" value="InterPro"/>
</dbReference>
<dbReference type="Pfam" id="PF02926">
    <property type="entry name" value="THUMP"/>
    <property type="match status" value="1"/>
</dbReference>
<comment type="caution">
    <text evidence="3">The sequence shown here is derived from an EMBL/GenBank/DDBJ whole genome shotgun (WGS) entry which is preliminary data.</text>
</comment>
<feature type="compositionally biased region" description="Polar residues" evidence="1">
    <location>
        <begin position="329"/>
        <end position="343"/>
    </location>
</feature>
<evidence type="ECO:0000313" key="3">
    <source>
        <dbReference type="EMBL" id="CAG8972871.1"/>
    </source>
</evidence>
<dbReference type="AlphaFoldDB" id="A0A9N9Q460"/>
<dbReference type="InterPro" id="IPR040183">
    <property type="entry name" value="THUMPD1-like"/>
</dbReference>
<dbReference type="PANTHER" id="PTHR13452:SF10">
    <property type="entry name" value="THUMP DOMAIN-CONTAINING PROTEIN 1"/>
    <property type="match status" value="1"/>
</dbReference>
<evidence type="ECO:0000313" key="4">
    <source>
        <dbReference type="Proteomes" id="UP000701801"/>
    </source>
</evidence>
<proteinExistence type="predicted"/>
<evidence type="ECO:0000259" key="2">
    <source>
        <dbReference type="Pfam" id="PF02926"/>
    </source>
</evidence>
<accession>A0A9N9Q460</accession>
<dbReference type="CDD" id="cd11717">
    <property type="entry name" value="THUMP_THUMPD1_like"/>
    <property type="match status" value="1"/>
</dbReference>
<dbReference type="InterPro" id="IPR004114">
    <property type="entry name" value="THUMP_dom"/>
</dbReference>
<feature type="compositionally biased region" description="Basic and acidic residues" evidence="1">
    <location>
        <begin position="310"/>
        <end position="325"/>
    </location>
</feature>
<dbReference type="GO" id="GO:0003723">
    <property type="term" value="F:RNA binding"/>
    <property type="evidence" value="ECO:0007669"/>
    <property type="project" value="InterPro"/>
</dbReference>
<dbReference type="OrthoDB" id="367221at2759"/>
<name>A0A9N9Q460_9HELO</name>
<dbReference type="PANTHER" id="PTHR13452">
    <property type="entry name" value="THUMP DOMAIN CONTAINING PROTEIN 1-RELATED"/>
    <property type="match status" value="1"/>
</dbReference>
<dbReference type="SUPFAM" id="SSF143437">
    <property type="entry name" value="THUMP domain-like"/>
    <property type="match status" value="1"/>
</dbReference>
<keyword evidence="4" id="KW-1185">Reference proteome</keyword>
<feature type="region of interest" description="Disordered" evidence="1">
    <location>
        <begin position="295"/>
        <end position="343"/>
    </location>
</feature>
<reference evidence="3" key="1">
    <citation type="submission" date="2021-07" db="EMBL/GenBank/DDBJ databases">
        <authorList>
            <person name="Durling M."/>
        </authorList>
    </citation>
    <scope>NUCLEOTIDE SEQUENCE</scope>
</reference>
<sequence>MSSNKRKEGPNGSGGKQDFKRSKSGSGGKWKTPNHKAKDEVRVTIATGDIGIWATCARGQEGKATTELKSILYQFAEKFYGLTQEPEDDDEDGKEVDIEASIQKEAAALTQTQDKPKLFSSVRIDIECVLFFKVQPPIDPVDFVHRICLEIASKPEVRLTRYVNRLTPMTLIGKATEKGLAEVGNTVLSKHFQLNIDDTPKDADEDNDGGKGKPKEAACSYAIRPTIRNHTSLKRGPLIEQIASSIKDIHPVNLTKPDKVIIVEIYQTVCGMSVVGGDWESLKRYNLSELYQPIQKPAAQSETAQRGGKRKEDSKDEVAKDEGPKAEVSNDTATLTADSSESK</sequence>
<organism evidence="3 4">
    <name type="scientific">Hymenoscyphus albidus</name>
    <dbReference type="NCBI Taxonomy" id="595503"/>
    <lineage>
        <taxon>Eukaryota</taxon>
        <taxon>Fungi</taxon>
        <taxon>Dikarya</taxon>
        <taxon>Ascomycota</taxon>
        <taxon>Pezizomycotina</taxon>
        <taxon>Leotiomycetes</taxon>
        <taxon>Helotiales</taxon>
        <taxon>Helotiaceae</taxon>
        <taxon>Hymenoscyphus</taxon>
    </lineage>
</organism>
<dbReference type="EMBL" id="CAJVRM010000057">
    <property type="protein sequence ID" value="CAG8972871.1"/>
    <property type="molecule type" value="Genomic_DNA"/>
</dbReference>
<feature type="region of interest" description="Disordered" evidence="1">
    <location>
        <begin position="1"/>
        <end position="40"/>
    </location>
</feature>
<protein>
    <recommendedName>
        <fullName evidence="2">THUMP domain-containing protein</fullName>
    </recommendedName>
</protein>
<evidence type="ECO:0000256" key="1">
    <source>
        <dbReference type="SAM" id="MobiDB-lite"/>
    </source>
</evidence>
<gene>
    <name evidence="3" type="ORF">HYALB_00001291</name>
</gene>
<dbReference type="Proteomes" id="UP000701801">
    <property type="component" value="Unassembled WGS sequence"/>
</dbReference>